<evidence type="ECO:0000313" key="15">
    <source>
        <dbReference type="EMBL" id="PIR95853.1"/>
    </source>
</evidence>
<sequence length="440" mass="49299">MRNNIKIMGRSWNFKSHSLAGALAIMLAALLWSIDGLFIRPRFYILPAEMVVFWEHFLGFIVLSPFIFLNWHKIKLISKKSWGALIWISFFGGALGTIMITKAFFAAMDGQASFATVIILQKLQPIFALFLASILLKERLPRFFYLWAVIAVTASYFIALGQSGLDISTINWQHSAALFAFIAAFAFGSSTVFGKRVANHLDYKIVAALRFGLTAILVLGLAIFTGTIGQTSQLSLIYWELLGLIVLTSGAGAMFIYYFGLRRVSASAATILELFWPFSALILDYVFNHNYLNYIQVIAFIVLLVAFYKIYLLDKLKSVTFKAKVISGSQRGRVLGYPTANLDKTDLDIPHGVYIVKLQLAGQDYLGLMHFGFKDVFDEPVSLEILIKDFVGDIYGQEMSVTVIKKIREVEKFSGAEELQVAIKRDLSILADFSKGKNML</sequence>
<dbReference type="Pfam" id="PF01687">
    <property type="entry name" value="Flavokinase"/>
    <property type="match status" value="1"/>
</dbReference>
<keyword evidence="9" id="KW-0067">ATP-binding</keyword>
<dbReference type="GO" id="GO:0016020">
    <property type="term" value="C:membrane"/>
    <property type="evidence" value="ECO:0007669"/>
    <property type="project" value="UniProtKB-SubCell"/>
</dbReference>
<protein>
    <recommendedName>
        <fullName evidence="3">riboflavin kinase</fullName>
        <ecNumber evidence="3">2.7.1.26</ecNumber>
    </recommendedName>
</protein>
<dbReference type="EC" id="2.7.1.26" evidence="3"/>
<keyword evidence="7 13" id="KW-0812">Transmembrane</keyword>
<evidence type="ECO:0000256" key="4">
    <source>
        <dbReference type="ARBA" id="ARBA00022630"/>
    </source>
</evidence>
<keyword evidence="5" id="KW-0288">FMN</keyword>
<keyword evidence="6" id="KW-0808">Transferase</keyword>
<feature type="transmembrane region" description="Helical" evidence="13">
    <location>
        <begin position="52"/>
        <end position="72"/>
    </location>
</feature>
<accession>A0A2H0V9V1</accession>
<keyword evidence="10 13" id="KW-1133">Transmembrane helix</keyword>
<feature type="transmembrane region" description="Helical" evidence="13">
    <location>
        <begin position="236"/>
        <end position="259"/>
    </location>
</feature>
<feature type="domain" description="Riboflavin kinase" evidence="14">
    <location>
        <begin position="316"/>
        <end position="435"/>
    </location>
</feature>
<dbReference type="InterPro" id="IPR037185">
    <property type="entry name" value="EmrE-like"/>
</dbReference>
<gene>
    <name evidence="15" type="ORF">COT93_00235</name>
</gene>
<dbReference type="InterPro" id="IPR015865">
    <property type="entry name" value="Riboflavin_kinase_bac/euk"/>
</dbReference>
<evidence type="ECO:0000256" key="11">
    <source>
        <dbReference type="ARBA" id="ARBA00023136"/>
    </source>
</evidence>
<organism evidence="15 16">
    <name type="scientific">Candidatus Falkowbacteria bacterium CG10_big_fil_rev_8_21_14_0_10_37_18</name>
    <dbReference type="NCBI Taxonomy" id="1974562"/>
    <lineage>
        <taxon>Bacteria</taxon>
        <taxon>Candidatus Falkowiibacteriota</taxon>
    </lineage>
</organism>
<dbReference type="PANTHER" id="PTHR32322:SF2">
    <property type="entry name" value="EAMA DOMAIN-CONTAINING PROTEIN"/>
    <property type="match status" value="1"/>
</dbReference>
<comment type="caution">
    <text evidence="15">The sequence shown here is derived from an EMBL/GenBank/DDBJ whole genome shotgun (WGS) entry which is preliminary data.</text>
</comment>
<dbReference type="SMART" id="SM00904">
    <property type="entry name" value="Flavokinase"/>
    <property type="match status" value="1"/>
</dbReference>
<dbReference type="Pfam" id="PF00892">
    <property type="entry name" value="EamA"/>
    <property type="match status" value="2"/>
</dbReference>
<keyword evidence="4" id="KW-0285">Flavoprotein</keyword>
<evidence type="ECO:0000256" key="8">
    <source>
        <dbReference type="ARBA" id="ARBA00022741"/>
    </source>
</evidence>
<evidence type="ECO:0000256" key="6">
    <source>
        <dbReference type="ARBA" id="ARBA00022679"/>
    </source>
</evidence>
<dbReference type="InterPro" id="IPR023465">
    <property type="entry name" value="Riboflavin_kinase_dom_sf"/>
</dbReference>
<evidence type="ECO:0000256" key="5">
    <source>
        <dbReference type="ARBA" id="ARBA00022643"/>
    </source>
</evidence>
<evidence type="ECO:0000256" key="2">
    <source>
        <dbReference type="ARBA" id="ARBA00007362"/>
    </source>
</evidence>
<comment type="catalytic activity">
    <reaction evidence="12">
        <text>riboflavin + ATP = FMN + ADP + H(+)</text>
        <dbReference type="Rhea" id="RHEA:14357"/>
        <dbReference type="ChEBI" id="CHEBI:15378"/>
        <dbReference type="ChEBI" id="CHEBI:30616"/>
        <dbReference type="ChEBI" id="CHEBI:57986"/>
        <dbReference type="ChEBI" id="CHEBI:58210"/>
        <dbReference type="ChEBI" id="CHEBI:456216"/>
        <dbReference type="EC" id="2.7.1.26"/>
    </reaction>
</comment>
<dbReference type="Gene3D" id="2.40.30.30">
    <property type="entry name" value="Riboflavin kinase-like"/>
    <property type="match status" value="1"/>
</dbReference>
<feature type="transmembrane region" description="Helical" evidence="13">
    <location>
        <begin position="143"/>
        <end position="160"/>
    </location>
</feature>
<comment type="similarity">
    <text evidence="2">Belongs to the EamA transporter family.</text>
</comment>
<dbReference type="GO" id="GO:0008531">
    <property type="term" value="F:riboflavin kinase activity"/>
    <property type="evidence" value="ECO:0007669"/>
    <property type="project" value="UniProtKB-EC"/>
</dbReference>
<feature type="transmembrane region" description="Helical" evidence="13">
    <location>
        <begin position="293"/>
        <end position="312"/>
    </location>
</feature>
<evidence type="ECO:0000256" key="10">
    <source>
        <dbReference type="ARBA" id="ARBA00022989"/>
    </source>
</evidence>
<feature type="transmembrane region" description="Helical" evidence="13">
    <location>
        <begin position="172"/>
        <end position="193"/>
    </location>
</feature>
<dbReference type="SUPFAM" id="SSF103481">
    <property type="entry name" value="Multidrug resistance efflux transporter EmrE"/>
    <property type="match status" value="2"/>
</dbReference>
<dbReference type="EMBL" id="PFAL01000003">
    <property type="protein sequence ID" value="PIR95853.1"/>
    <property type="molecule type" value="Genomic_DNA"/>
</dbReference>
<dbReference type="PANTHER" id="PTHR32322">
    <property type="entry name" value="INNER MEMBRANE TRANSPORTER"/>
    <property type="match status" value="1"/>
</dbReference>
<evidence type="ECO:0000256" key="1">
    <source>
        <dbReference type="ARBA" id="ARBA00004141"/>
    </source>
</evidence>
<evidence type="ECO:0000256" key="7">
    <source>
        <dbReference type="ARBA" id="ARBA00022692"/>
    </source>
</evidence>
<keyword evidence="8" id="KW-0547">Nucleotide-binding</keyword>
<feature type="transmembrane region" description="Helical" evidence="13">
    <location>
        <begin position="205"/>
        <end position="224"/>
    </location>
</feature>
<evidence type="ECO:0000256" key="12">
    <source>
        <dbReference type="ARBA" id="ARBA00047880"/>
    </source>
</evidence>
<dbReference type="SUPFAM" id="SSF82114">
    <property type="entry name" value="Riboflavin kinase-like"/>
    <property type="match status" value="1"/>
</dbReference>
<feature type="transmembrane region" description="Helical" evidence="13">
    <location>
        <begin position="114"/>
        <end position="136"/>
    </location>
</feature>
<feature type="transmembrane region" description="Helical" evidence="13">
    <location>
        <begin position="266"/>
        <end position="287"/>
    </location>
</feature>
<evidence type="ECO:0000256" key="3">
    <source>
        <dbReference type="ARBA" id="ARBA00012105"/>
    </source>
</evidence>
<dbReference type="AlphaFoldDB" id="A0A2H0V9V1"/>
<evidence type="ECO:0000256" key="9">
    <source>
        <dbReference type="ARBA" id="ARBA00022840"/>
    </source>
</evidence>
<dbReference type="GO" id="GO:0009231">
    <property type="term" value="P:riboflavin biosynthetic process"/>
    <property type="evidence" value="ECO:0007669"/>
    <property type="project" value="InterPro"/>
</dbReference>
<dbReference type="Proteomes" id="UP000229972">
    <property type="component" value="Unassembled WGS sequence"/>
</dbReference>
<comment type="subcellular location">
    <subcellularLocation>
        <location evidence="1">Membrane</location>
        <topology evidence="1">Multi-pass membrane protein</topology>
    </subcellularLocation>
</comment>
<evidence type="ECO:0000259" key="14">
    <source>
        <dbReference type="SMART" id="SM00904"/>
    </source>
</evidence>
<reference evidence="16" key="1">
    <citation type="submission" date="2017-09" db="EMBL/GenBank/DDBJ databases">
        <title>Depth-based differentiation of microbial function through sediment-hosted aquifers and enrichment of novel symbionts in the deep terrestrial subsurface.</title>
        <authorList>
            <person name="Probst A.J."/>
            <person name="Ladd B."/>
            <person name="Jarett J.K."/>
            <person name="Geller-Mcgrath D.E."/>
            <person name="Sieber C.M.K."/>
            <person name="Emerson J.B."/>
            <person name="Anantharaman K."/>
            <person name="Thomas B.C."/>
            <person name="Malmstrom R."/>
            <person name="Stieglmeier M."/>
            <person name="Klingl A."/>
            <person name="Woyke T."/>
            <person name="Ryan C.M."/>
            <person name="Banfield J.F."/>
        </authorList>
    </citation>
    <scope>NUCLEOTIDE SEQUENCE [LARGE SCALE GENOMIC DNA]</scope>
</reference>
<name>A0A2H0V9V1_9BACT</name>
<dbReference type="GO" id="GO:0005524">
    <property type="term" value="F:ATP binding"/>
    <property type="evidence" value="ECO:0007669"/>
    <property type="project" value="UniProtKB-KW"/>
</dbReference>
<evidence type="ECO:0000313" key="16">
    <source>
        <dbReference type="Proteomes" id="UP000229972"/>
    </source>
</evidence>
<feature type="transmembrane region" description="Helical" evidence="13">
    <location>
        <begin position="84"/>
        <end position="108"/>
    </location>
</feature>
<keyword evidence="11 13" id="KW-0472">Membrane</keyword>
<dbReference type="InterPro" id="IPR050638">
    <property type="entry name" value="AA-Vitamin_Transporters"/>
</dbReference>
<dbReference type="InterPro" id="IPR000620">
    <property type="entry name" value="EamA_dom"/>
</dbReference>
<evidence type="ECO:0000256" key="13">
    <source>
        <dbReference type="SAM" id="Phobius"/>
    </source>
</evidence>
<proteinExistence type="inferred from homology"/>